<dbReference type="PANTHER" id="PTHR30401:SF0">
    <property type="entry name" value="TRNA 2-SELENOURIDINE SYNTHASE"/>
    <property type="match status" value="1"/>
</dbReference>
<gene>
    <name evidence="3" type="ORF">MMJJ_00930</name>
</gene>
<sequence length="241" mass="27718">MNLNQYPLSFLICFYYCISGVNMIIFGLFGKTGCGKTEILDELKKKYTVVDIEGCANNKGSILGDLYDLSSSTQEQFDACIEEQKKIAESTGYCIVEFEGKKIGGRTKVTIPEPFSDLKCYNYNIVVNCPHECQIKRLLNWYRPKNESEKEILIDKFVDLKTVLSKPEKIELMDKIIDLIKKDEYYDAAILIEDGLYSEHYLRHIGKVKHDLVINNEDNLKSAEEISKYVDEILKKHGIKN</sequence>
<dbReference type="Proteomes" id="UP000239462">
    <property type="component" value="Chromosome"/>
</dbReference>
<dbReference type="KEGG" id="mmad:MMJJ_00930"/>
<dbReference type="GO" id="GO:0043828">
    <property type="term" value="F:tRNA 2-selenouridine synthase activity"/>
    <property type="evidence" value="ECO:0007669"/>
    <property type="project" value="InterPro"/>
</dbReference>
<feature type="transmembrane region" description="Helical" evidence="1">
    <location>
        <begin position="6"/>
        <end position="29"/>
    </location>
</feature>
<dbReference type="Gene3D" id="3.40.50.300">
    <property type="entry name" value="P-loop containing nucleotide triphosphate hydrolases"/>
    <property type="match status" value="1"/>
</dbReference>
<dbReference type="InterPro" id="IPR030815">
    <property type="entry name" value="Arch_SelU_Cterm"/>
</dbReference>
<reference evidence="4" key="1">
    <citation type="journal article" date="2018" name="Genome Announc.">
        <title>Complete Genome Sequence of the Methanococcus maripaludis Type Strain JJ (DSM 2067), a Model for Selenoprotein Synthesis in Archaea.</title>
        <authorList>
            <person name="Poehlein A."/>
            <person name="Heym D."/>
            <person name="Quitzke V."/>
            <person name="Fersch J."/>
            <person name="Daniel R."/>
            <person name="Rother M."/>
        </authorList>
    </citation>
    <scope>NUCLEOTIDE SEQUENCE [LARGE SCALE GENOMIC DNA]</scope>
    <source>
        <strain evidence="4">DSM 2067</strain>
    </source>
</reference>
<dbReference type="InterPro" id="IPR027417">
    <property type="entry name" value="P-loop_NTPase"/>
</dbReference>
<keyword evidence="1" id="KW-0812">Transmembrane</keyword>
<dbReference type="InterPro" id="IPR058840">
    <property type="entry name" value="AAA_SelU"/>
</dbReference>
<feature type="domain" description="tRNA 2-selenouridine synthase AAA" evidence="2">
    <location>
        <begin position="28"/>
        <end position="147"/>
    </location>
</feature>
<protein>
    <submittedName>
        <fullName evidence="3">tRNA 2-selenouridine synthase</fullName>
    </submittedName>
</protein>
<dbReference type="AlphaFoldDB" id="A0A2L1C817"/>
<evidence type="ECO:0000313" key="3">
    <source>
        <dbReference type="EMBL" id="AVB75512.1"/>
    </source>
</evidence>
<evidence type="ECO:0000256" key="1">
    <source>
        <dbReference type="SAM" id="Phobius"/>
    </source>
</evidence>
<dbReference type="EMBL" id="CP026606">
    <property type="protein sequence ID" value="AVB75512.1"/>
    <property type="molecule type" value="Genomic_DNA"/>
</dbReference>
<dbReference type="GO" id="GO:0002098">
    <property type="term" value="P:tRNA wobble uridine modification"/>
    <property type="evidence" value="ECO:0007669"/>
    <property type="project" value="InterPro"/>
</dbReference>
<keyword evidence="1" id="KW-1133">Transmembrane helix</keyword>
<dbReference type="Pfam" id="PF26341">
    <property type="entry name" value="AAA_SelU"/>
    <property type="match status" value="1"/>
</dbReference>
<dbReference type="SUPFAM" id="SSF52540">
    <property type="entry name" value="P-loop containing nucleoside triphosphate hydrolases"/>
    <property type="match status" value="1"/>
</dbReference>
<name>A0A2L1C817_METMI</name>
<organism evidence="3 4">
    <name type="scientific">Methanococcus maripaludis</name>
    <name type="common">Methanococcus deltae</name>
    <dbReference type="NCBI Taxonomy" id="39152"/>
    <lineage>
        <taxon>Archaea</taxon>
        <taxon>Methanobacteriati</taxon>
        <taxon>Methanobacteriota</taxon>
        <taxon>Methanomada group</taxon>
        <taxon>Methanococci</taxon>
        <taxon>Methanococcales</taxon>
        <taxon>Methanococcaceae</taxon>
        <taxon>Methanococcus</taxon>
    </lineage>
</organism>
<evidence type="ECO:0000259" key="2">
    <source>
        <dbReference type="Pfam" id="PF26341"/>
    </source>
</evidence>
<dbReference type="NCBIfam" id="TIGR04569">
    <property type="entry name" value="arch_SelU_Cterm"/>
    <property type="match status" value="1"/>
</dbReference>
<accession>A0A2L1C817</accession>
<evidence type="ECO:0000313" key="4">
    <source>
        <dbReference type="Proteomes" id="UP000239462"/>
    </source>
</evidence>
<keyword evidence="1" id="KW-0472">Membrane</keyword>
<proteinExistence type="predicted"/>
<dbReference type="InterPro" id="IPR017582">
    <property type="entry name" value="SelU"/>
</dbReference>
<dbReference type="PANTHER" id="PTHR30401">
    <property type="entry name" value="TRNA 2-SELENOURIDINE SYNTHASE"/>
    <property type="match status" value="1"/>
</dbReference>